<evidence type="ECO:0000256" key="12">
    <source>
        <dbReference type="PIRSR" id="PIRSR000350-3"/>
    </source>
</evidence>
<keyword evidence="8" id="KW-1015">Disulfide bond</keyword>
<dbReference type="GO" id="GO:0004148">
    <property type="term" value="F:dihydrolipoyl dehydrogenase (NADH) activity"/>
    <property type="evidence" value="ECO:0007669"/>
    <property type="project" value="UniProtKB-EC"/>
</dbReference>
<evidence type="ECO:0000256" key="14">
    <source>
        <dbReference type="RuleBase" id="RU003692"/>
    </source>
</evidence>
<dbReference type="EC" id="1.8.1.4" evidence="2 14"/>
<dbReference type="SUPFAM" id="SSF51905">
    <property type="entry name" value="FAD/NAD(P)-binding domain"/>
    <property type="match status" value="1"/>
</dbReference>
<reference evidence="17 18" key="1">
    <citation type="submission" date="2022-12" db="EMBL/GenBank/DDBJ databases">
        <title>Metagenome assembled genome from gulf of manar.</title>
        <authorList>
            <person name="Kohli P."/>
            <person name="Pk S."/>
            <person name="Venkata Ramana C."/>
            <person name="Sasikala C."/>
        </authorList>
    </citation>
    <scope>NUCLEOTIDE SEQUENCE [LARGE SCALE GENOMIC DNA]</scope>
    <source>
        <strain evidence="17">JB008</strain>
    </source>
</reference>
<feature type="binding site" evidence="12">
    <location>
        <position position="116"/>
    </location>
    <ligand>
        <name>FAD</name>
        <dbReference type="ChEBI" id="CHEBI:57692"/>
    </ligand>
</feature>
<dbReference type="PANTHER" id="PTHR22912:SF160">
    <property type="entry name" value="DIHYDROLIPOYL DEHYDROGENASE"/>
    <property type="match status" value="1"/>
</dbReference>
<dbReference type="PIRSF" id="PIRSF000350">
    <property type="entry name" value="Mercury_reductase_MerA"/>
    <property type="match status" value="1"/>
</dbReference>
<dbReference type="InterPro" id="IPR036188">
    <property type="entry name" value="FAD/NAD-bd_sf"/>
</dbReference>
<dbReference type="AlphaFoldDB" id="A0AAJ1IA45"/>
<dbReference type="InterPro" id="IPR050151">
    <property type="entry name" value="Class-I_Pyr_Nuc-Dis_Oxidored"/>
</dbReference>
<evidence type="ECO:0000256" key="8">
    <source>
        <dbReference type="ARBA" id="ARBA00023157"/>
    </source>
</evidence>
<feature type="domain" description="FAD/NAD(P)-binding" evidence="16">
    <location>
        <begin position="6"/>
        <end position="327"/>
    </location>
</feature>
<proteinExistence type="inferred from homology"/>
<evidence type="ECO:0000256" key="11">
    <source>
        <dbReference type="PIRSR" id="PIRSR000350-2"/>
    </source>
</evidence>
<dbReference type="Pfam" id="PF02852">
    <property type="entry name" value="Pyr_redox_dim"/>
    <property type="match status" value="1"/>
</dbReference>
<protein>
    <recommendedName>
        <fullName evidence="3 14">Dihydrolipoyl dehydrogenase</fullName>
        <ecNumber evidence="2 14">1.8.1.4</ecNumber>
    </recommendedName>
</protein>
<evidence type="ECO:0000256" key="4">
    <source>
        <dbReference type="ARBA" id="ARBA00022630"/>
    </source>
</evidence>
<evidence type="ECO:0000256" key="7">
    <source>
        <dbReference type="ARBA" id="ARBA00023027"/>
    </source>
</evidence>
<dbReference type="Proteomes" id="UP001221217">
    <property type="component" value="Unassembled WGS sequence"/>
</dbReference>
<sequence>MNKKEKDLIVLGGGPGGYTAAFRAADLGRKVTIIERNPVLGGVCLNEGCIPSKTLLNLAEVIDETKALTEYGVRFQSPDLDIEKIKNHKLSVVEKLTSGLSLMAQKRGVEILQGNGSFLSSGELIIEGAGEQTVLTWKDLIIAAGSRPVNIPGIPYDDPDVWNSSDALELKKIPEHLVIIGGGVIGMEMAGIYYGLGSEISIIEMAGEIIPPADKDIKMPLLNKIKKQYRAVYTSTRVDSVERSGTGLQVTLEGSGAPESISADAVLVAVGRTPNGDQIGIDKTKISVDSRGFIAVDYTQKTVIDHIYAIGDITGNPMLAHRAVHQGKTAAEAACGLPAAFTPIAIPSVAYTNPEIAWVGLTEKEAREQNISYRKASFPWQASGRALSMGASNGVSKSLFDTENGKIIGAGIAGRNAGELIGEAVLAMEMGAVGADIGDTIHPHPTLSETFALTGEIEDGTITDLLPKK</sequence>
<dbReference type="SUPFAM" id="SSF55424">
    <property type="entry name" value="FAD/NAD-linked reductases, dimerisation (C-terminal) domain"/>
    <property type="match status" value="1"/>
</dbReference>
<organism evidence="17 18">
    <name type="scientific">Candidatus Thalassospirochaeta sargassi</name>
    <dbReference type="NCBI Taxonomy" id="3119039"/>
    <lineage>
        <taxon>Bacteria</taxon>
        <taxon>Pseudomonadati</taxon>
        <taxon>Spirochaetota</taxon>
        <taxon>Spirochaetia</taxon>
        <taxon>Spirochaetales</taxon>
        <taxon>Spirochaetaceae</taxon>
        <taxon>Candidatus Thalassospirochaeta</taxon>
    </lineage>
</organism>
<keyword evidence="6 14" id="KW-0560">Oxidoreductase</keyword>
<dbReference type="GO" id="GO:0006103">
    <property type="term" value="P:2-oxoglutarate metabolic process"/>
    <property type="evidence" value="ECO:0007669"/>
    <property type="project" value="TreeGrafter"/>
</dbReference>
<evidence type="ECO:0000313" key="17">
    <source>
        <dbReference type="EMBL" id="MDC7225472.1"/>
    </source>
</evidence>
<comment type="similarity">
    <text evidence="1 14">Belongs to the class-I pyridine nucleotide-disulfide oxidoreductase family.</text>
</comment>
<evidence type="ECO:0000259" key="16">
    <source>
        <dbReference type="Pfam" id="PF07992"/>
    </source>
</evidence>
<evidence type="ECO:0000256" key="1">
    <source>
        <dbReference type="ARBA" id="ARBA00007532"/>
    </source>
</evidence>
<dbReference type="PRINTS" id="PR00411">
    <property type="entry name" value="PNDRDTASEI"/>
</dbReference>
<dbReference type="InterPro" id="IPR016156">
    <property type="entry name" value="FAD/NAD-linked_Rdtase_dimer_sf"/>
</dbReference>
<dbReference type="PANTHER" id="PTHR22912">
    <property type="entry name" value="DISULFIDE OXIDOREDUCTASE"/>
    <property type="match status" value="1"/>
</dbReference>
<feature type="disulfide bond" description="Redox-active" evidence="13">
    <location>
        <begin position="44"/>
        <end position="49"/>
    </location>
</feature>
<comment type="miscellaneous">
    <text evidence="14">The active site is a redox-active disulfide bond.</text>
</comment>
<feature type="binding site" evidence="12">
    <location>
        <begin position="318"/>
        <end position="321"/>
    </location>
    <ligand>
        <name>FAD</name>
        <dbReference type="ChEBI" id="CHEBI:57692"/>
    </ligand>
</feature>
<evidence type="ECO:0000256" key="3">
    <source>
        <dbReference type="ARBA" id="ARBA00016961"/>
    </source>
</evidence>
<dbReference type="Gene3D" id="3.30.390.30">
    <property type="match status" value="1"/>
</dbReference>
<evidence type="ECO:0000256" key="6">
    <source>
        <dbReference type="ARBA" id="ARBA00023002"/>
    </source>
</evidence>
<keyword evidence="5 12" id="KW-0274">FAD</keyword>
<feature type="binding site" evidence="12">
    <location>
        <position position="204"/>
    </location>
    <ligand>
        <name>NAD(+)</name>
        <dbReference type="ChEBI" id="CHEBI:57540"/>
    </ligand>
</feature>
<feature type="binding site" evidence="12">
    <location>
        <position position="312"/>
    </location>
    <ligand>
        <name>FAD</name>
        <dbReference type="ChEBI" id="CHEBI:57692"/>
    </ligand>
</feature>
<comment type="caution">
    <text evidence="17">The sequence shown here is derived from an EMBL/GenBank/DDBJ whole genome shotgun (WGS) entry which is preliminary data.</text>
</comment>
<evidence type="ECO:0000256" key="9">
    <source>
        <dbReference type="ARBA" id="ARBA00023284"/>
    </source>
</evidence>
<comment type="cofactor">
    <cofactor evidence="12 14">
        <name>FAD</name>
        <dbReference type="ChEBI" id="CHEBI:57692"/>
    </cofactor>
    <text evidence="12 14">Binds 1 FAD per subunit.</text>
</comment>
<keyword evidence="4 14" id="KW-0285">Flavoprotein</keyword>
<evidence type="ECO:0000313" key="18">
    <source>
        <dbReference type="Proteomes" id="UP001221217"/>
    </source>
</evidence>
<dbReference type="InterPro" id="IPR006258">
    <property type="entry name" value="Lipoamide_DH"/>
</dbReference>
<dbReference type="NCBIfam" id="TIGR01350">
    <property type="entry name" value="lipoamide_DH"/>
    <property type="match status" value="1"/>
</dbReference>
<feature type="binding site" evidence="12">
    <location>
        <position position="53"/>
    </location>
    <ligand>
        <name>FAD</name>
        <dbReference type="ChEBI" id="CHEBI:57692"/>
    </ligand>
</feature>
<evidence type="ECO:0000256" key="10">
    <source>
        <dbReference type="ARBA" id="ARBA00049187"/>
    </source>
</evidence>
<comment type="catalytic activity">
    <reaction evidence="10 14">
        <text>N(6)-[(R)-dihydrolipoyl]-L-lysyl-[protein] + NAD(+) = N(6)-[(R)-lipoyl]-L-lysyl-[protein] + NADH + H(+)</text>
        <dbReference type="Rhea" id="RHEA:15045"/>
        <dbReference type="Rhea" id="RHEA-COMP:10474"/>
        <dbReference type="Rhea" id="RHEA-COMP:10475"/>
        <dbReference type="ChEBI" id="CHEBI:15378"/>
        <dbReference type="ChEBI" id="CHEBI:57540"/>
        <dbReference type="ChEBI" id="CHEBI:57945"/>
        <dbReference type="ChEBI" id="CHEBI:83099"/>
        <dbReference type="ChEBI" id="CHEBI:83100"/>
        <dbReference type="EC" id="1.8.1.4"/>
    </reaction>
</comment>
<feature type="binding site" evidence="12">
    <location>
        <begin position="181"/>
        <end position="188"/>
    </location>
    <ligand>
        <name>NAD(+)</name>
        <dbReference type="ChEBI" id="CHEBI:57540"/>
    </ligand>
</feature>
<keyword evidence="9 14" id="KW-0676">Redox-active center</keyword>
<dbReference type="InterPro" id="IPR004099">
    <property type="entry name" value="Pyr_nucl-diS_OxRdtase_dimer"/>
</dbReference>
<feature type="active site" description="Proton acceptor" evidence="11">
    <location>
        <position position="444"/>
    </location>
</feature>
<name>A0AAJ1IA45_9SPIO</name>
<keyword evidence="12" id="KW-0547">Nucleotide-binding</keyword>
<dbReference type="EMBL" id="JAQQAL010000006">
    <property type="protein sequence ID" value="MDC7225472.1"/>
    <property type="molecule type" value="Genomic_DNA"/>
</dbReference>
<evidence type="ECO:0000259" key="15">
    <source>
        <dbReference type="Pfam" id="PF02852"/>
    </source>
</evidence>
<feature type="binding site" evidence="12">
    <location>
        <position position="271"/>
    </location>
    <ligand>
        <name>NAD(+)</name>
        <dbReference type="ChEBI" id="CHEBI:57540"/>
    </ligand>
</feature>
<feature type="domain" description="Pyridine nucleotide-disulphide oxidoreductase dimerisation" evidence="15">
    <location>
        <begin position="346"/>
        <end position="451"/>
    </location>
</feature>
<dbReference type="Gene3D" id="3.50.50.60">
    <property type="entry name" value="FAD/NAD(P)-binding domain"/>
    <property type="match status" value="2"/>
</dbReference>
<dbReference type="Pfam" id="PF07992">
    <property type="entry name" value="Pyr_redox_2"/>
    <property type="match status" value="1"/>
</dbReference>
<evidence type="ECO:0000256" key="2">
    <source>
        <dbReference type="ARBA" id="ARBA00012608"/>
    </source>
</evidence>
<gene>
    <name evidence="17" type="primary">lpdA</name>
    <name evidence="17" type="ORF">PQJ61_01765</name>
</gene>
<dbReference type="InterPro" id="IPR012999">
    <property type="entry name" value="Pyr_OxRdtase_I_AS"/>
</dbReference>
<evidence type="ECO:0000256" key="5">
    <source>
        <dbReference type="ARBA" id="ARBA00022827"/>
    </source>
</evidence>
<keyword evidence="7 12" id="KW-0520">NAD</keyword>
<accession>A0AAJ1IA45</accession>
<dbReference type="PROSITE" id="PS00076">
    <property type="entry name" value="PYRIDINE_REDOX_1"/>
    <property type="match status" value="1"/>
</dbReference>
<evidence type="ECO:0000256" key="13">
    <source>
        <dbReference type="PIRSR" id="PIRSR000350-4"/>
    </source>
</evidence>
<dbReference type="InterPro" id="IPR001100">
    <property type="entry name" value="Pyr_nuc-diS_OxRdtase"/>
</dbReference>
<dbReference type="GO" id="GO:0050660">
    <property type="term" value="F:flavin adenine dinucleotide binding"/>
    <property type="evidence" value="ECO:0007669"/>
    <property type="project" value="InterPro"/>
</dbReference>
<dbReference type="InterPro" id="IPR023753">
    <property type="entry name" value="FAD/NAD-binding_dom"/>
</dbReference>
<dbReference type="PRINTS" id="PR00368">
    <property type="entry name" value="FADPNR"/>
</dbReference>
<dbReference type="FunFam" id="3.30.390.30:FF:000001">
    <property type="entry name" value="Dihydrolipoyl dehydrogenase"/>
    <property type="match status" value="1"/>
</dbReference>